<dbReference type="SMART" id="SM01360">
    <property type="entry name" value="A2M"/>
    <property type="match status" value="1"/>
</dbReference>
<dbReference type="PANTHER" id="PTHR40094:SF1">
    <property type="entry name" value="UBIQUITIN DOMAIN-CONTAINING PROTEIN"/>
    <property type="match status" value="1"/>
</dbReference>
<reference evidence="3 4" key="1">
    <citation type="submission" date="2014-07" db="EMBL/GenBank/DDBJ databases">
        <title>Expanding our view of genomic diversity in Candidatus Accumulibacter clades.</title>
        <authorList>
            <person name="Skennerton C.T."/>
            <person name="Barr J.J."/>
            <person name="Slater F.R."/>
            <person name="Bond P.L."/>
            <person name="Tyson G.W."/>
        </authorList>
    </citation>
    <scope>NUCLEOTIDE SEQUENCE [LARGE SCALE GENOMIC DNA]</scope>
    <source>
        <strain evidence="4">SK-01</strain>
    </source>
</reference>
<protein>
    <recommendedName>
        <fullName evidence="5">Alpha-2-macroglobulin domain-containing protein</fullName>
    </recommendedName>
</protein>
<dbReference type="PANTHER" id="PTHR40094">
    <property type="entry name" value="ALPHA-2-MACROGLOBULIN HOMOLOG"/>
    <property type="match status" value="1"/>
</dbReference>
<comment type="caution">
    <text evidence="3">The sequence shown here is derived from an EMBL/GenBank/DDBJ whole genome shotgun (WGS) entry which is preliminary data.</text>
</comment>
<name>A0A084Y438_9PROT</name>
<dbReference type="InterPro" id="IPR051802">
    <property type="entry name" value="YfhM-like"/>
</dbReference>
<dbReference type="Gene3D" id="2.60.40.10">
    <property type="entry name" value="Immunoglobulins"/>
    <property type="match status" value="1"/>
</dbReference>
<dbReference type="AlphaFoldDB" id="A0A084Y438"/>
<dbReference type="SMART" id="SM01359">
    <property type="entry name" value="A2M_N_2"/>
    <property type="match status" value="1"/>
</dbReference>
<dbReference type="Pfam" id="PF00207">
    <property type="entry name" value="A2M"/>
    <property type="match status" value="1"/>
</dbReference>
<feature type="domain" description="Alpha-2-macroglobulin" evidence="2">
    <location>
        <begin position="246"/>
        <end position="336"/>
    </location>
</feature>
<dbReference type="GO" id="GO:0004866">
    <property type="term" value="F:endopeptidase inhibitor activity"/>
    <property type="evidence" value="ECO:0007669"/>
    <property type="project" value="InterPro"/>
</dbReference>
<dbReference type="EMBL" id="JDSS02000015">
    <property type="protein sequence ID" value="KFB69482.1"/>
    <property type="molecule type" value="Genomic_DNA"/>
</dbReference>
<evidence type="ECO:0000313" key="3">
    <source>
        <dbReference type="EMBL" id="KFB69482.1"/>
    </source>
</evidence>
<feature type="domain" description="Alpha-2-macroglobulin bait region" evidence="1">
    <location>
        <begin position="13"/>
        <end position="172"/>
    </location>
</feature>
<accession>A0A084Y438</accession>
<dbReference type="Proteomes" id="UP000019812">
    <property type="component" value="Unassembled WGS sequence"/>
</dbReference>
<organism evidence="3 4">
    <name type="scientific">Candidatus Accumulibacter vicinus</name>
    <dbReference type="NCBI Taxonomy" id="2954382"/>
    <lineage>
        <taxon>Bacteria</taxon>
        <taxon>Pseudomonadati</taxon>
        <taxon>Pseudomonadota</taxon>
        <taxon>Betaproteobacteria</taxon>
        <taxon>Candidatus Accumulibacter</taxon>
    </lineage>
</organism>
<dbReference type="InterPro" id="IPR013783">
    <property type="entry name" value="Ig-like_fold"/>
</dbReference>
<dbReference type="InterPro" id="IPR001599">
    <property type="entry name" value="Macroglobln_a2"/>
</dbReference>
<evidence type="ECO:0000259" key="1">
    <source>
        <dbReference type="SMART" id="SM01359"/>
    </source>
</evidence>
<sequence length="440" mass="47703">MPPGIQGNPEAVFEVLPDKRRYVEGETAKVQVRVPFAPSSALIALEREGIVETWVRHFNHTVESIEIPVKGRYAPNMYISVAAVSGRSELGSEKRLAEGPDPGRPWFKLGGAEIEIPPEAFKLDVKVSADRASYRTRDKAKVRIEVRRADGSPLPAGAEVALAVVDEALLQLAANPSWDILSAMFKRRNYAVKHATTLSKLVIKPAFGLANAVESRGGAAAAPSAEKMTFEADERASPVRHLFDTLLLWRGRVILDAEGQATVEVPLNDSLSEFRIVAVAQAGTDLFGFGDTYIHSTKPLQILAGLPQMMREGDTFTAQATLRNTTDHAVSGEFMARPLRIHAAGSTVLPEQRLRFTLAANQSTEISWPARVPVNTARLEWLLDARSDDGLSDTLKAAQNVLPAVPVTVQQATLAQLKGSYALPVERPADAIPGMGGVVW</sequence>
<evidence type="ECO:0008006" key="5">
    <source>
        <dbReference type="Google" id="ProtNLM"/>
    </source>
</evidence>
<evidence type="ECO:0000313" key="4">
    <source>
        <dbReference type="Proteomes" id="UP000019812"/>
    </source>
</evidence>
<dbReference type="InterPro" id="IPR011625">
    <property type="entry name" value="A2M_N_BRD"/>
</dbReference>
<evidence type="ECO:0000259" key="2">
    <source>
        <dbReference type="SMART" id="SM01360"/>
    </source>
</evidence>
<gene>
    <name evidence="3" type="ORF">CAPSK01_000957</name>
</gene>
<dbReference type="Pfam" id="PF07703">
    <property type="entry name" value="A2M_BRD"/>
    <property type="match status" value="1"/>
</dbReference>
<proteinExistence type="predicted"/>
<dbReference type="STRING" id="1457154.CAPSK01_000957"/>